<protein>
    <recommendedName>
        <fullName evidence="6">Cytochrome P450</fullName>
    </recommendedName>
</protein>
<evidence type="ECO:0000256" key="2">
    <source>
        <dbReference type="PIRSR" id="PIRSR602401-1"/>
    </source>
</evidence>
<evidence type="ECO:0000256" key="3">
    <source>
        <dbReference type="SAM" id="Phobius"/>
    </source>
</evidence>
<keyword evidence="3" id="KW-1133">Transmembrane helix</keyword>
<dbReference type="PANTHER" id="PTHR24305">
    <property type="entry name" value="CYTOCHROME P450"/>
    <property type="match status" value="1"/>
</dbReference>
<accession>A0A8H7BLG9</accession>
<dbReference type="Pfam" id="PF00067">
    <property type="entry name" value="p450"/>
    <property type="match status" value="1"/>
</dbReference>
<organism evidence="4 5">
    <name type="scientific">Apophysomyces ossiformis</name>
    <dbReference type="NCBI Taxonomy" id="679940"/>
    <lineage>
        <taxon>Eukaryota</taxon>
        <taxon>Fungi</taxon>
        <taxon>Fungi incertae sedis</taxon>
        <taxon>Mucoromycota</taxon>
        <taxon>Mucoromycotina</taxon>
        <taxon>Mucoromycetes</taxon>
        <taxon>Mucorales</taxon>
        <taxon>Mucorineae</taxon>
        <taxon>Mucoraceae</taxon>
        <taxon>Apophysomyces</taxon>
    </lineage>
</organism>
<evidence type="ECO:0000256" key="1">
    <source>
        <dbReference type="ARBA" id="ARBA00010617"/>
    </source>
</evidence>
<dbReference type="InterPro" id="IPR050121">
    <property type="entry name" value="Cytochrome_P450_monoxygenase"/>
</dbReference>
<keyword evidence="2" id="KW-0479">Metal-binding</keyword>
<name>A0A8H7BLG9_9FUNG</name>
<keyword evidence="3" id="KW-0812">Transmembrane</keyword>
<keyword evidence="2" id="KW-0349">Heme</keyword>
<dbReference type="PRINTS" id="PR00385">
    <property type="entry name" value="P450"/>
</dbReference>
<feature type="transmembrane region" description="Helical" evidence="3">
    <location>
        <begin position="67"/>
        <end position="88"/>
    </location>
</feature>
<gene>
    <name evidence="4" type="ORF">EC973_004289</name>
</gene>
<dbReference type="Gene3D" id="1.10.630.10">
    <property type="entry name" value="Cytochrome P450"/>
    <property type="match status" value="1"/>
</dbReference>
<sequence length="598" mass="67628">MLQAGVMEASMNPQLFLDWILWPFVEKQPMDASFSNYSVILHDNAAIKTDYGAERSVYTVCMDILSIARGTGLLLLFLVVLVTVRYIYRRYTSPIAWAPVAPADNLWISYFGLVPPPNEKETHDQLSEFLIRVGQDPNQSPISVCWSIFGTPLVLVNTLKGFKDVLIDGQMQNRKKGNGIPNVQRGNLIRLIQNHVFGGKNINNTIGEEWRWRRHVLLPPFQPRQLVPNLLPYVARRTEQVLALFEKHAVQGTAVELDEVFQDMTMDVINYYLYGRSDLNYNIVGGRTNLKKEHLRLGLGFQSIESWLPLGLNKTDWAQRSFQSSRTLLKHFIEDSLARALKIYDPSSKTFHSVAAAAFASGRYGEDRVDLVNDFLSLTFAGYDTTAHTLAFCFGELAQHPEVQEKLFQQVRTVLGPPPVEPSSITAEKLAKMPYVTAVYREAMRKYPAVVFIPVHVNRDTVVDGVVVPGGAEIWCNVRGIQMNPAIFPDPERFDPSRWLKPDDHLSDTTFDTLSSNHVEHDHVSPSQQYNFPDLSFTLGQHSCLGKNLATLELRTAIACTINQFTCSLKEGAKIDTKVILTTKPRYGVWVNFQKRVN</sequence>
<reference evidence="4" key="1">
    <citation type="submission" date="2020-01" db="EMBL/GenBank/DDBJ databases">
        <title>Genome Sequencing of Three Apophysomyces-Like Fungal Strains Confirms a Novel Fungal Genus in the Mucoromycota with divergent Burkholderia-like Endosymbiotic Bacteria.</title>
        <authorList>
            <person name="Stajich J.E."/>
            <person name="Macias A.M."/>
            <person name="Carter-House D."/>
            <person name="Lovett B."/>
            <person name="Kasson L.R."/>
            <person name="Berry K."/>
            <person name="Grigoriev I."/>
            <person name="Chang Y."/>
            <person name="Spatafora J."/>
            <person name="Kasson M.T."/>
        </authorList>
    </citation>
    <scope>NUCLEOTIDE SEQUENCE</scope>
    <source>
        <strain evidence="4">NRRL A-21654</strain>
    </source>
</reference>
<feature type="binding site" description="axial binding residue" evidence="2">
    <location>
        <position position="544"/>
    </location>
    <ligand>
        <name>heme</name>
        <dbReference type="ChEBI" id="CHEBI:30413"/>
    </ligand>
    <ligandPart>
        <name>Fe</name>
        <dbReference type="ChEBI" id="CHEBI:18248"/>
    </ligandPart>
</feature>
<evidence type="ECO:0000313" key="4">
    <source>
        <dbReference type="EMBL" id="KAF7721700.1"/>
    </source>
</evidence>
<dbReference type="CDD" id="cd00302">
    <property type="entry name" value="cytochrome_P450"/>
    <property type="match status" value="1"/>
</dbReference>
<dbReference type="GO" id="GO:0005506">
    <property type="term" value="F:iron ion binding"/>
    <property type="evidence" value="ECO:0007669"/>
    <property type="project" value="InterPro"/>
</dbReference>
<keyword evidence="5" id="KW-1185">Reference proteome</keyword>
<comment type="cofactor">
    <cofactor evidence="2">
        <name>heme</name>
        <dbReference type="ChEBI" id="CHEBI:30413"/>
    </cofactor>
</comment>
<keyword evidence="2" id="KW-0408">Iron</keyword>
<dbReference type="OrthoDB" id="1470350at2759"/>
<dbReference type="PRINTS" id="PR00463">
    <property type="entry name" value="EP450I"/>
</dbReference>
<dbReference type="AlphaFoldDB" id="A0A8H7BLG9"/>
<dbReference type="EMBL" id="JABAYA010000242">
    <property type="protein sequence ID" value="KAF7721700.1"/>
    <property type="molecule type" value="Genomic_DNA"/>
</dbReference>
<dbReference type="InterPro" id="IPR001128">
    <property type="entry name" value="Cyt_P450"/>
</dbReference>
<dbReference type="InterPro" id="IPR036396">
    <property type="entry name" value="Cyt_P450_sf"/>
</dbReference>
<keyword evidence="3" id="KW-0472">Membrane</keyword>
<dbReference type="GO" id="GO:0016705">
    <property type="term" value="F:oxidoreductase activity, acting on paired donors, with incorporation or reduction of molecular oxygen"/>
    <property type="evidence" value="ECO:0007669"/>
    <property type="project" value="InterPro"/>
</dbReference>
<dbReference type="Proteomes" id="UP000605846">
    <property type="component" value="Unassembled WGS sequence"/>
</dbReference>
<evidence type="ECO:0000313" key="5">
    <source>
        <dbReference type="Proteomes" id="UP000605846"/>
    </source>
</evidence>
<dbReference type="InterPro" id="IPR002401">
    <property type="entry name" value="Cyt_P450_E_grp-I"/>
</dbReference>
<dbReference type="SUPFAM" id="SSF48264">
    <property type="entry name" value="Cytochrome P450"/>
    <property type="match status" value="1"/>
</dbReference>
<comment type="caution">
    <text evidence="4">The sequence shown here is derived from an EMBL/GenBank/DDBJ whole genome shotgun (WGS) entry which is preliminary data.</text>
</comment>
<evidence type="ECO:0008006" key="6">
    <source>
        <dbReference type="Google" id="ProtNLM"/>
    </source>
</evidence>
<dbReference type="GO" id="GO:0020037">
    <property type="term" value="F:heme binding"/>
    <property type="evidence" value="ECO:0007669"/>
    <property type="project" value="InterPro"/>
</dbReference>
<comment type="similarity">
    <text evidence="1">Belongs to the cytochrome P450 family.</text>
</comment>
<proteinExistence type="inferred from homology"/>
<dbReference type="PANTHER" id="PTHR24305:SF166">
    <property type="entry name" value="CYTOCHROME P450 12A4, MITOCHONDRIAL-RELATED"/>
    <property type="match status" value="1"/>
</dbReference>
<dbReference type="GO" id="GO:0004497">
    <property type="term" value="F:monooxygenase activity"/>
    <property type="evidence" value="ECO:0007669"/>
    <property type="project" value="InterPro"/>
</dbReference>